<dbReference type="EMBL" id="BONY01000118">
    <property type="protein sequence ID" value="GIH11083.1"/>
    <property type="molecule type" value="Genomic_DNA"/>
</dbReference>
<organism evidence="2 3">
    <name type="scientific">Rhizocola hellebori</name>
    <dbReference type="NCBI Taxonomy" id="1392758"/>
    <lineage>
        <taxon>Bacteria</taxon>
        <taxon>Bacillati</taxon>
        <taxon>Actinomycetota</taxon>
        <taxon>Actinomycetes</taxon>
        <taxon>Micromonosporales</taxon>
        <taxon>Micromonosporaceae</taxon>
        <taxon>Rhizocola</taxon>
    </lineage>
</organism>
<gene>
    <name evidence="2" type="ORF">Rhe02_91500</name>
</gene>
<evidence type="ECO:0008006" key="4">
    <source>
        <dbReference type="Google" id="ProtNLM"/>
    </source>
</evidence>
<protein>
    <recommendedName>
        <fullName evidence="4">DUF3093 domain-containing protein</fullName>
    </recommendedName>
</protein>
<evidence type="ECO:0000313" key="3">
    <source>
        <dbReference type="Proteomes" id="UP000612899"/>
    </source>
</evidence>
<evidence type="ECO:0000256" key="1">
    <source>
        <dbReference type="SAM" id="Phobius"/>
    </source>
</evidence>
<sequence length="170" mass="18504">MTHPGNVAAKGTTAADRYTERLNVPWWMWLPTAAVAAVLAAEVGLGAPGVRSWLPLALLIPLSLVSLWWLGRIRVSVGEAELQVDDAHLPLEVIADAIALTPEDKRLLMGQASDPLAFVIQRPWIAGAVQVVLDDPADPTPYWLISTRHPEEMAQALLSGRERRLAVTQP</sequence>
<feature type="transmembrane region" description="Helical" evidence="1">
    <location>
        <begin position="26"/>
        <end position="45"/>
    </location>
</feature>
<keyword evidence="1" id="KW-1133">Transmembrane helix</keyword>
<keyword evidence="1" id="KW-0472">Membrane</keyword>
<name>A0A8J3VMD0_9ACTN</name>
<keyword evidence="3" id="KW-1185">Reference proteome</keyword>
<dbReference type="AlphaFoldDB" id="A0A8J3VMD0"/>
<feature type="transmembrane region" description="Helical" evidence="1">
    <location>
        <begin position="52"/>
        <end position="71"/>
    </location>
</feature>
<dbReference type="Pfam" id="PF11292">
    <property type="entry name" value="DUF3093"/>
    <property type="match status" value="1"/>
</dbReference>
<evidence type="ECO:0000313" key="2">
    <source>
        <dbReference type="EMBL" id="GIH11083.1"/>
    </source>
</evidence>
<keyword evidence="1" id="KW-0812">Transmembrane</keyword>
<reference evidence="2" key="1">
    <citation type="submission" date="2021-01" db="EMBL/GenBank/DDBJ databases">
        <title>Whole genome shotgun sequence of Rhizocola hellebori NBRC 109834.</title>
        <authorList>
            <person name="Komaki H."/>
            <person name="Tamura T."/>
        </authorList>
    </citation>
    <scope>NUCLEOTIDE SEQUENCE</scope>
    <source>
        <strain evidence="2">NBRC 109834</strain>
    </source>
</reference>
<dbReference type="Proteomes" id="UP000612899">
    <property type="component" value="Unassembled WGS sequence"/>
</dbReference>
<accession>A0A8J3VMD0</accession>
<proteinExistence type="predicted"/>
<dbReference type="InterPro" id="IPR021443">
    <property type="entry name" value="DUF3093"/>
</dbReference>
<comment type="caution">
    <text evidence="2">The sequence shown here is derived from an EMBL/GenBank/DDBJ whole genome shotgun (WGS) entry which is preliminary data.</text>
</comment>